<feature type="signal peptide" evidence="1">
    <location>
        <begin position="1"/>
        <end position="16"/>
    </location>
</feature>
<gene>
    <name evidence="2" type="ORF">CAMP_LOCUS6477</name>
</gene>
<evidence type="ECO:0000256" key="1">
    <source>
        <dbReference type="SAM" id="SignalP"/>
    </source>
</evidence>
<reference evidence="2" key="1">
    <citation type="submission" date="2022-11" db="EMBL/GenBank/DDBJ databases">
        <authorList>
            <person name="Kikuchi T."/>
        </authorList>
    </citation>
    <scope>NUCLEOTIDE SEQUENCE</scope>
    <source>
        <strain evidence="2">PS1010</strain>
    </source>
</reference>
<proteinExistence type="predicted"/>
<dbReference type="AlphaFoldDB" id="A0A9P1IF09"/>
<dbReference type="Proteomes" id="UP001152747">
    <property type="component" value="Unassembled WGS sequence"/>
</dbReference>
<sequence length="207" mass="24753">MLLATLLFSLIPQIIPEQVPPFLTHHEAQYVAFTLIRAIVSEGPTVEKLGRVFKDPFLVAGLPTKVEEFVEYTKAKNQFRKQHQNVSDELIRQRSEEDLELFEDRKAILYYRTKQHNPQKFEKVYNEQDKASFENWAKQHSSKTLMLNSENKQFLSENFHEIERNFGSFNFTFRFLEYSDVYKVVEFEKSFYIEEIRYAKDDNEKFL</sequence>
<evidence type="ECO:0008006" key="4">
    <source>
        <dbReference type="Google" id="ProtNLM"/>
    </source>
</evidence>
<comment type="caution">
    <text evidence="2">The sequence shown here is derived from an EMBL/GenBank/DDBJ whole genome shotgun (WGS) entry which is preliminary data.</text>
</comment>
<keyword evidence="3" id="KW-1185">Reference proteome</keyword>
<dbReference type="EMBL" id="CANHGI010000002">
    <property type="protein sequence ID" value="CAI5443840.1"/>
    <property type="molecule type" value="Genomic_DNA"/>
</dbReference>
<evidence type="ECO:0000313" key="2">
    <source>
        <dbReference type="EMBL" id="CAI5443840.1"/>
    </source>
</evidence>
<feature type="chain" id="PRO_5040489605" description="DUF38 domain-containing protein" evidence="1">
    <location>
        <begin position="17"/>
        <end position="207"/>
    </location>
</feature>
<evidence type="ECO:0000313" key="3">
    <source>
        <dbReference type="Proteomes" id="UP001152747"/>
    </source>
</evidence>
<keyword evidence="1" id="KW-0732">Signal</keyword>
<accession>A0A9P1IF09</accession>
<name>A0A9P1IF09_9PELO</name>
<protein>
    <recommendedName>
        <fullName evidence="4">DUF38 domain-containing protein</fullName>
    </recommendedName>
</protein>
<organism evidence="2 3">
    <name type="scientific">Caenorhabditis angaria</name>
    <dbReference type="NCBI Taxonomy" id="860376"/>
    <lineage>
        <taxon>Eukaryota</taxon>
        <taxon>Metazoa</taxon>
        <taxon>Ecdysozoa</taxon>
        <taxon>Nematoda</taxon>
        <taxon>Chromadorea</taxon>
        <taxon>Rhabditida</taxon>
        <taxon>Rhabditina</taxon>
        <taxon>Rhabditomorpha</taxon>
        <taxon>Rhabditoidea</taxon>
        <taxon>Rhabditidae</taxon>
        <taxon>Peloderinae</taxon>
        <taxon>Caenorhabditis</taxon>
    </lineage>
</organism>